<dbReference type="PANTHER" id="PTHR15126">
    <property type="entry name" value="SH3-BINDING"/>
    <property type="match status" value="1"/>
</dbReference>
<sequence>MCGISNMCGITKMFLCTCTEVVLMASIPNLWPTPMPYISCQCLLSMPGSASISGYLQKRSLSALLTRQLRFTVVFNGCIYYYKSSSSQRPQGAFSLKGYNRVQRSDDESASSAVFPFKIMSFSKEKRIWHFSTPNDCERKDSSSVYSALEKPLNIHFSQDSGLQLIGLGVYFCGKKKLLNFILICFQKQTFSHNEFCFFSPSRLIFKMLTLQPPLKGCCFW</sequence>
<accession>A0A8C4X1L4</accession>
<evidence type="ECO:0000313" key="4">
    <source>
        <dbReference type="Proteomes" id="UP000694388"/>
    </source>
</evidence>
<dbReference type="AlphaFoldDB" id="A0A8C4X1L4"/>
<reference evidence="3" key="2">
    <citation type="submission" date="2025-09" db="UniProtKB">
        <authorList>
            <consortium name="Ensembl"/>
        </authorList>
    </citation>
    <scope>IDENTIFICATION</scope>
</reference>
<dbReference type="GeneTree" id="ENSGT00390000002216"/>
<dbReference type="GO" id="GO:0017124">
    <property type="term" value="F:SH3 domain binding"/>
    <property type="evidence" value="ECO:0007669"/>
    <property type="project" value="TreeGrafter"/>
</dbReference>
<dbReference type="SMART" id="SM00233">
    <property type="entry name" value="PH"/>
    <property type="match status" value="1"/>
</dbReference>
<dbReference type="InterPro" id="IPR011993">
    <property type="entry name" value="PH-like_dom_sf"/>
</dbReference>
<reference evidence="3" key="1">
    <citation type="submission" date="2025-08" db="UniProtKB">
        <authorList>
            <consortium name="Ensembl"/>
        </authorList>
    </citation>
    <scope>IDENTIFICATION</scope>
</reference>
<dbReference type="Pfam" id="PF00169">
    <property type="entry name" value="PH"/>
    <property type="match status" value="1"/>
</dbReference>
<dbReference type="PANTHER" id="PTHR15126:SF4">
    <property type="entry name" value="SH3 DOMAIN-BINDING PROTEIN 2"/>
    <property type="match status" value="1"/>
</dbReference>
<feature type="domain" description="PH" evidence="2">
    <location>
        <begin position="49"/>
        <end position="154"/>
    </location>
</feature>
<feature type="chain" id="PRO_5034875844" description="PH domain-containing protein" evidence="1">
    <location>
        <begin position="25"/>
        <end position="221"/>
    </location>
</feature>
<dbReference type="InterPro" id="IPR001849">
    <property type="entry name" value="PH_domain"/>
</dbReference>
<dbReference type="Ensembl" id="ENSEBUT00000027341.1">
    <property type="protein sequence ID" value="ENSEBUP00000026765.1"/>
    <property type="gene ID" value="ENSEBUG00000016481.1"/>
</dbReference>
<evidence type="ECO:0000259" key="2">
    <source>
        <dbReference type="PROSITE" id="PS50003"/>
    </source>
</evidence>
<dbReference type="Proteomes" id="UP000694388">
    <property type="component" value="Unplaced"/>
</dbReference>
<dbReference type="Gene3D" id="2.30.29.30">
    <property type="entry name" value="Pleckstrin-homology domain (PH domain)/Phosphotyrosine-binding domain (PTB)"/>
    <property type="match status" value="1"/>
</dbReference>
<feature type="signal peptide" evidence="1">
    <location>
        <begin position="1"/>
        <end position="24"/>
    </location>
</feature>
<evidence type="ECO:0000313" key="3">
    <source>
        <dbReference type="Ensembl" id="ENSEBUP00000026765.1"/>
    </source>
</evidence>
<keyword evidence="1" id="KW-0732">Signal</keyword>
<organism evidence="3 4">
    <name type="scientific">Eptatretus burgeri</name>
    <name type="common">Inshore hagfish</name>
    <dbReference type="NCBI Taxonomy" id="7764"/>
    <lineage>
        <taxon>Eukaryota</taxon>
        <taxon>Metazoa</taxon>
        <taxon>Chordata</taxon>
        <taxon>Craniata</taxon>
        <taxon>Vertebrata</taxon>
        <taxon>Cyclostomata</taxon>
        <taxon>Myxini</taxon>
        <taxon>Myxiniformes</taxon>
        <taxon>Myxinidae</taxon>
        <taxon>Eptatretinae</taxon>
        <taxon>Eptatretus</taxon>
    </lineage>
</organism>
<keyword evidence="4" id="KW-1185">Reference proteome</keyword>
<evidence type="ECO:0000256" key="1">
    <source>
        <dbReference type="SAM" id="SignalP"/>
    </source>
</evidence>
<name>A0A8C4X1L4_EPTBU</name>
<proteinExistence type="predicted"/>
<dbReference type="GO" id="GO:0007165">
    <property type="term" value="P:signal transduction"/>
    <property type="evidence" value="ECO:0007669"/>
    <property type="project" value="InterPro"/>
</dbReference>
<dbReference type="InterPro" id="IPR035848">
    <property type="entry name" value="SH3BP2"/>
</dbReference>
<dbReference type="SUPFAM" id="SSF50729">
    <property type="entry name" value="PH domain-like"/>
    <property type="match status" value="1"/>
</dbReference>
<protein>
    <recommendedName>
        <fullName evidence="2">PH domain-containing protein</fullName>
    </recommendedName>
</protein>
<dbReference type="PROSITE" id="PS50003">
    <property type="entry name" value="PH_DOMAIN"/>
    <property type="match status" value="1"/>
</dbReference>